<comment type="caution">
    <text evidence="2">The sequence shown here is derived from an EMBL/GenBank/DDBJ whole genome shotgun (WGS) entry which is preliminary data.</text>
</comment>
<dbReference type="PANTHER" id="PTHR46289">
    <property type="entry name" value="52 KDA REPRESSOR OF THE INHIBITOR OF THE PROTEIN KINASE-LIKE PROTEIN-RELATED"/>
    <property type="match status" value="1"/>
</dbReference>
<evidence type="ECO:0000313" key="3">
    <source>
        <dbReference type="Proteomes" id="UP000683360"/>
    </source>
</evidence>
<dbReference type="Proteomes" id="UP000683360">
    <property type="component" value="Unassembled WGS sequence"/>
</dbReference>
<dbReference type="InterPro" id="IPR012337">
    <property type="entry name" value="RNaseH-like_sf"/>
</dbReference>
<dbReference type="GO" id="GO:0046983">
    <property type="term" value="F:protein dimerization activity"/>
    <property type="evidence" value="ECO:0007669"/>
    <property type="project" value="InterPro"/>
</dbReference>
<sequence>MAMKTVKAISLMRSDEAYGLFWQKVIQNAERKGVAEPCLPRQKRMPARFETGNAVPEYHDTTQAYFRQIYFEAIDHLVNAIEDRFDTPDFAIYANAEQLLIKCVRGEVFEEEFETVTTFYGDDFHKDNLRTQLQMLSVNFECDGNKGEAVFSDITNFFKALSKGERIWLGEVVKVLQLVLVMPATNATSERSFSSLRRMKTYLRSTMTQSRLNNLMVLNVHKEKTDHLNLVAVAREFVFKENRRNIFGQF</sequence>
<gene>
    <name evidence="2" type="ORF">MEDL_17601</name>
</gene>
<dbReference type="InterPro" id="IPR052958">
    <property type="entry name" value="IFN-induced_PKR_regulator"/>
</dbReference>
<dbReference type="PANTHER" id="PTHR46289:SF17">
    <property type="entry name" value="HAT C-TERMINAL DIMERISATION DOMAIN-CONTAINING PROTEIN"/>
    <property type="match status" value="1"/>
</dbReference>
<evidence type="ECO:0000259" key="1">
    <source>
        <dbReference type="Pfam" id="PF05699"/>
    </source>
</evidence>
<protein>
    <recommendedName>
        <fullName evidence="1">HAT C-terminal dimerisation domain-containing protein</fullName>
    </recommendedName>
</protein>
<evidence type="ECO:0000313" key="2">
    <source>
        <dbReference type="EMBL" id="CAG2203109.1"/>
    </source>
</evidence>
<dbReference type="Pfam" id="PF05699">
    <property type="entry name" value="Dimer_Tnp_hAT"/>
    <property type="match status" value="1"/>
</dbReference>
<proteinExistence type="predicted"/>
<dbReference type="InterPro" id="IPR008906">
    <property type="entry name" value="HATC_C_dom"/>
</dbReference>
<dbReference type="OrthoDB" id="10046160at2759"/>
<reference evidence="2" key="1">
    <citation type="submission" date="2021-03" db="EMBL/GenBank/DDBJ databases">
        <authorList>
            <person name="Bekaert M."/>
        </authorList>
    </citation>
    <scope>NUCLEOTIDE SEQUENCE</scope>
</reference>
<name>A0A8S3R174_MYTED</name>
<organism evidence="2 3">
    <name type="scientific">Mytilus edulis</name>
    <name type="common">Blue mussel</name>
    <dbReference type="NCBI Taxonomy" id="6550"/>
    <lineage>
        <taxon>Eukaryota</taxon>
        <taxon>Metazoa</taxon>
        <taxon>Spiralia</taxon>
        <taxon>Lophotrochozoa</taxon>
        <taxon>Mollusca</taxon>
        <taxon>Bivalvia</taxon>
        <taxon>Autobranchia</taxon>
        <taxon>Pteriomorphia</taxon>
        <taxon>Mytilida</taxon>
        <taxon>Mytiloidea</taxon>
        <taxon>Mytilidae</taxon>
        <taxon>Mytilinae</taxon>
        <taxon>Mytilus</taxon>
    </lineage>
</organism>
<keyword evidence="3" id="KW-1185">Reference proteome</keyword>
<dbReference type="EMBL" id="CAJPWZ010000911">
    <property type="protein sequence ID" value="CAG2203109.1"/>
    <property type="molecule type" value="Genomic_DNA"/>
</dbReference>
<feature type="domain" description="HAT C-terminal dimerisation" evidence="1">
    <location>
        <begin position="170"/>
        <end position="222"/>
    </location>
</feature>
<accession>A0A8S3R174</accession>
<dbReference type="AlphaFoldDB" id="A0A8S3R174"/>
<dbReference type="SUPFAM" id="SSF53098">
    <property type="entry name" value="Ribonuclease H-like"/>
    <property type="match status" value="1"/>
</dbReference>